<dbReference type="FunCoup" id="H3BCJ9">
    <property type="interactions" value="2372"/>
</dbReference>
<dbReference type="GeneTree" id="ENSGT00390000004169"/>
<evidence type="ECO:0000313" key="3">
    <source>
        <dbReference type="Proteomes" id="UP000008672"/>
    </source>
</evidence>
<reference evidence="2" key="2">
    <citation type="submission" date="2025-08" db="UniProtKB">
        <authorList>
            <consortium name="Ensembl"/>
        </authorList>
    </citation>
    <scope>IDENTIFICATION</scope>
</reference>
<feature type="region of interest" description="Disordered" evidence="1">
    <location>
        <begin position="67"/>
        <end position="90"/>
    </location>
</feature>
<dbReference type="InParanoid" id="H3BCJ9"/>
<dbReference type="STRING" id="7897.ENSLACP00000019620"/>
<evidence type="ECO:0000313" key="2">
    <source>
        <dbReference type="Ensembl" id="ENSLACP00000019620.1"/>
    </source>
</evidence>
<name>H3BCJ9_LATCH</name>
<dbReference type="eggNOG" id="ENOG502S2F4">
    <property type="taxonomic scope" value="Eukaryota"/>
</dbReference>
<dbReference type="Ensembl" id="ENSLACT00000019758.1">
    <property type="protein sequence ID" value="ENSLACP00000019620.1"/>
    <property type="gene ID" value="ENSLACG00000017254.1"/>
</dbReference>
<dbReference type="EMBL" id="AFYH01011375">
    <property type="status" value="NOT_ANNOTATED_CDS"/>
    <property type="molecule type" value="Genomic_DNA"/>
</dbReference>
<protein>
    <submittedName>
        <fullName evidence="2">Coiled-coil domain containing 137</fullName>
    </submittedName>
</protein>
<dbReference type="HOGENOM" id="CLU_079794_1_0_1"/>
<organism evidence="2 3">
    <name type="scientific">Latimeria chalumnae</name>
    <name type="common">Coelacanth</name>
    <dbReference type="NCBI Taxonomy" id="7897"/>
    <lineage>
        <taxon>Eukaryota</taxon>
        <taxon>Metazoa</taxon>
        <taxon>Chordata</taxon>
        <taxon>Craniata</taxon>
        <taxon>Vertebrata</taxon>
        <taxon>Euteleostomi</taxon>
        <taxon>Coelacanthiformes</taxon>
        <taxon>Coelacanthidae</taxon>
        <taxon>Latimeria</taxon>
    </lineage>
</organism>
<dbReference type="EMBL" id="AFYH01011376">
    <property type="status" value="NOT_ANNOTATED_CDS"/>
    <property type="molecule type" value="Genomic_DNA"/>
</dbReference>
<dbReference type="InterPro" id="IPR026680">
    <property type="entry name" value="CCDC137"/>
</dbReference>
<dbReference type="Bgee" id="ENSLACG00000017254">
    <property type="expression patterns" value="Expressed in muscle tissue and 6 other cell types or tissues"/>
</dbReference>
<accession>H3BCJ9</accession>
<dbReference type="Proteomes" id="UP000008672">
    <property type="component" value="Unassembled WGS sequence"/>
</dbReference>
<keyword evidence="3" id="KW-1185">Reference proteome</keyword>
<dbReference type="EMBL" id="AFYH01011378">
    <property type="status" value="NOT_ANNOTATED_CDS"/>
    <property type="molecule type" value="Genomic_DNA"/>
</dbReference>
<dbReference type="GO" id="GO:0005634">
    <property type="term" value="C:nucleus"/>
    <property type="evidence" value="ECO:0007669"/>
    <property type="project" value="TreeGrafter"/>
</dbReference>
<feature type="compositionally biased region" description="Basic residues" evidence="1">
    <location>
        <begin position="1"/>
        <end position="10"/>
    </location>
</feature>
<dbReference type="PANTHER" id="PTHR21838:SF2">
    <property type="entry name" value="COILED-COIL DOMAIN-CONTAINING PROTEIN 137"/>
    <property type="match status" value="1"/>
</dbReference>
<evidence type="ECO:0000256" key="1">
    <source>
        <dbReference type="SAM" id="MobiDB-lite"/>
    </source>
</evidence>
<dbReference type="PANTHER" id="PTHR21838">
    <property type="entry name" value="COILED-COIL DOMAIN-CONTAINING PROTEIN 137"/>
    <property type="match status" value="1"/>
</dbReference>
<dbReference type="EMBL" id="AFYH01011377">
    <property type="status" value="NOT_ANNOTATED_CDS"/>
    <property type="molecule type" value="Genomic_DNA"/>
</dbReference>
<proteinExistence type="predicted"/>
<feature type="region of interest" description="Disordered" evidence="1">
    <location>
        <begin position="1"/>
        <end position="49"/>
    </location>
</feature>
<feature type="compositionally biased region" description="Basic and acidic residues" evidence="1">
    <location>
        <begin position="79"/>
        <end position="90"/>
    </location>
</feature>
<gene>
    <name evidence="2" type="primary">CCDC137</name>
</gene>
<dbReference type="AlphaFoldDB" id="H3BCJ9"/>
<sequence>MRSQKNKCKRKAEEKEASARGEPYQLQTDIPVPRFKRGKRESENAYIQRMDQESQHVLFLTRNQIERHPEMEEQQAVHVKSEKKKEHDRKRLEKLIKKREEKKEKRQELEYFKGNQQLHSTVIQSTTAQRHSVPGEKPLLLKTLLGSSSASPSQRPASVSMARQRIIQEERERVVKAYRDLKKLKQQPLSQTVVSVEKLKNPD</sequence>
<reference evidence="3" key="1">
    <citation type="submission" date="2011-08" db="EMBL/GenBank/DDBJ databases">
        <title>The draft genome of Latimeria chalumnae.</title>
        <authorList>
            <person name="Di Palma F."/>
            <person name="Alfoldi J."/>
            <person name="Johnson J."/>
            <person name="Berlin A."/>
            <person name="Gnerre S."/>
            <person name="Jaffe D."/>
            <person name="MacCallum I."/>
            <person name="Young S."/>
            <person name="Walker B.J."/>
            <person name="Lander E."/>
            <person name="Lindblad-Toh K."/>
        </authorList>
    </citation>
    <scope>NUCLEOTIDE SEQUENCE [LARGE SCALE GENOMIC DNA]</scope>
    <source>
        <strain evidence="3">Wild caught</strain>
    </source>
</reference>
<reference evidence="2" key="3">
    <citation type="submission" date="2025-09" db="UniProtKB">
        <authorList>
            <consortium name="Ensembl"/>
        </authorList>
    </citation>
    <scope>IDENTIFICATION</scope>
</reference>